<dbReference type="InterPro" id="IPR011010">
    <property type="entry name" value="DNA_brk_join_enz"/>
</dbReference>
<dbReference type="PANTHER" id="PTHR30349:SF64">
    <property type="entry name" value="PROPHAGE INTEGRASE INTD-RELATED"/>
    <property type="match status" value="1"/>
</dbReference>
<evidence type="ECO:0000256" key="3">
    <source>
        <dbReference type="ARBA" id="ARBA00023172"/>
    </source>
</evidence>
<dbReference type="InterPro" id="IPR010998">
    <property type="entry name" value="Integrase_recombinase_N"/>
</dbReference>
<keyword evidence="2" id="KW-0238">DNA-binding</keyword>
<sequence length="478" mass="54069">MAGYIEDRWLKKRPDKLTGKRERTAIYGTGKRYRVKRIPGIQDRSFHTSEDAKQWLASAKTDSSRGEFVDPRKGEILLADYIVEHWWAGRSDEPSTADSMRSRVWNHIIPLVGDYALREIDASALRTFKAGLLTRVEESTAEVIWGHLSSILGSAVDDQRLLRNPMKVKNSVKPPRAIDSKAKAWSREVVDAVRAELQDRYQIAVDLGIGLGLRQGEAFGLAEEDFDFAAGVVHVRRQLRWDIKGRPYFSLPKGRKTREIPLPANLALRARAHFRRFPSTSCTLPWRNPEAPTTALEERQRKPITVDLILTSSHGNRIYYRTWNDRSWKRALAAAGLIKPVGEKVRHDGDRIRRVPRYAAPREDMFHVLRHTYASVQLEAGESVVSLSKWLGHSTPKVTLDHYAHFMPGAGQRGLAAMDAWLRDPSRPKVPEKSLLACRATQLPPNVQVKGIVRQGADMSVKYKETARGGLAVNIIEC</sequence>
<dbReference type="GO" id="GO:0006310">
    <property type="term" value="P:DNA recombination"/>
    <property type="evidence" value="ECO:0007669"/>
    <property type="project" value="UniProtKB-KW"/>
</dbReference>
<dbReference type="Proteomes" id="UP000283128">
    <property type="component" value="Unassembled WGS sequence"/>
</dbReference>
<dbReference type="InterPro" id="IPR050090">
    <property type="entry name" value="Tyrosine_recombinase_XerCD"/>
</dbReference>
<dbReference type="EMBL" id="RZYA01000015">
    <property type="protein sequence ID" value="RVU20474.1"/>
    <property type="molecule type" value="Genomic_DNA"/>
</dbReference>
<proteinExistence type="inferred from homology"/>
<dbReference type="GO" id="GO:0003677">
    <property type="term" value="F:DNA binding"/>
    <property type="evidence" value="ECO:0007669"/>
    <property type="project" value="UniProtKB-KW"/>
</dbReference>
<dbReference type="CDD" id="cd01189">
    <property type="entry name" value="INT_ICEBs1_C_like"/>
    <property type="match status" value="1"/>
</dbReference>
<protein>
    <submittedName>
        <fullName evidence="5">Integrase</fullName>
    </submittedName>
</protein>
<evidence type="ECO:0000256" key="1">
    <source>
        <dbReference type="ARBA" id="ARBA00008857"/>
    </source>
</evidence>
<accession>A0A3S2XQF7</accession>
<dbReference type="Pfam" id="PF00589">
    <property type="entry name" value="Phage_integrase"/>
    <property type="match status" value="1"/>
</dbReference>
<feature type="domain" description="Tyr recombinase" evidence="4">
    <location>
        <begin position="180"/>
        <end position="419"/>
    </location>
</feature>
<dbReference type="SUPFAM" id="SSF56349">
    <property type="entry name" value="DNA breaking-rejoining enzymes"/>
    <property type="match status" value="1"/>
</dbReference>
<keyword evidence="3" id="KW-0233">DNA recombination</keyword>
<evidence type="ECO:0000313" key="5">
    <source>
        <dbReference type="EMBL" id="RVU20474.1"/>
    </source>
</evidence>
<evidence type="ECO:0000313" key="6">
    <source>
        <dbReference type="Proteomes" id="UP000283128"/>
    </source>
</evidence>
<dbReference type="InterPro" id="IPR013762">
    <property type="entry name" value="Integrase-like_cat_sf"/>
</dbReference>
<dbReference type="InterPro" id="IPR002104">
    <property type="entry name" value="Integrase_catalytic"/>
</dbReference>
<dbReference type="PROSITE" id="PS51898">
    <property type="entry name" value="TYR_RECOMBINASE"/>
    <property type="match status" value="1"/>
</dbReference>
<evidence type="ECO:0000256" key="2">
    <source>
        <dbReference type="ARBA" id="ARBA00023125"/>
    </source>
</evidence>
<name>A0A3S2XQF7_9ACTN</name>
<comment type="similarity">
    <text evidence="1">Belongs to the 'phage' integrase family.</text>
</comment>
<gene>
    <name evidence="5" type="ORF">EOT10_27780</name>
</gene>
<organism evidence="5 6">
    <name type="scientific">Streptomyces antnestii</name>
    <dbReference type="NCBI Taxonomy" id="2494256"/>
    <lineage>
        <taxon>Bacteria</taxon>
        <taxon>Bacillati</taxon>
        <taxon>Actinomycetota</taxon>
        <taxon>Actinomycetes</taxon>
        <taxon>Kitasatosporales</taxon>
        <taxon>Streptomycetaceae</taxon>
        <taxon>Streptomyces</taxon>
    </lineage>
</organism>
<comment type="caution">
    <text evidence="5">The sequence shown here is derived from an EMBL/GenBank/DDBJ whole genome shotgun (WGS) entry which is preliminary data.</text>
</comment>
<dbReference type="OrthoDB" id="1822491at2"/>
<dbReference type="Gene3D" id="1.10.150.130">
    <property type="match status" value="1"/>
</dbReference>
<dbReference type="Gene3D" id="1.10.443.10">
    <property type="entry name" value="Intergrase catalytic core"/>
    <property type="match status" value="1"/>
</dbReference>
<evidence type="ECO:0000259" key="4">
    <source>
        <dbReference type="PROSITE" id="PS51898"/>
    </source>
</evidence>
<reference evidence="5 6" key="1">
    <citation type="submission" date="2019-01" db="EMBL/GenBank/DDBJ databases">
        <title>Genome sequences of Streptomyces and Rhizobium isolates collected from root and soil.</title>
        <authorList>
            <person name="Chhettri S."/>
            <person name="Sevigny J.L."/>
            <person name="Sen A."/>
            <person name="Ennis N."/>
            <person name="Tisa L."/>
        </authorList>
    </citation>
    <scope>NUCLEOTIDE SEQUENCE [LARGE SCALE GENOMIC DNA]</scope>
    <source>
        <strain evidence="5 6">San01</strain>
    </source>
</reference>
<dbReference type="GO" id="GO:0015074">
    <property type="term" value="P:DNA integration"/>
    <property type="evidence" value="ECO:0007669"/>
    <property type="project" value="InterPro"/>
</dbReference>
<dbReference type="PANTHER" id="PTHR30349">
    <property type="entry name" value="PHAGE INTEGRASE-RELATED"/>
    <property type="match status" value="1"/>
</dbReference>
<dbReference type="RefSeq" id="WP_127831081.1">
    <property type="nucleotide sequence ID" value="NZ_RZYA01000015.1"/>
</dbReference>
<dbReference type="AlphaFoldDB" id="A0A3S2XQF7"/>
<keyword evidence="6" id="KW-1185">Reference proteome</keyword>